<evidence type="ECO:0000313" key="3">
    <source>
        <dbReference type="Proteomes" id="UP000198378"/>
    </source>
</evidence>
<proteinExistence type="predicted"/>
<feature type="transmembrane region" description="Helical" evidence="1">
    <location>
        <begin position="7"/>
        <end position="29"/>
    </location>
</feature>
<dbReference type="EMBL" id="NEWK01000002">
    <property type="protein sequence ID" value="OXB86742.1"/>
    <property type="molecule type" value="Genomic_DNA"/>
</dbReference>
<evidence type="ECO:0000313" key="2">
    <source>
        <dbReference type="EMBL" id="OXB86742.1"/>
    </source>
</evidence>
<dbReference type="Proteomes" id="UP000198378">
    <property type="component" value="Unassembled WGS sequence"/>
</dbReference>
<gene>
    <name evidence="2" type="ORF">B9L19_14725</name>
</gene>
<dbReference type="AlphaFoldDB" id="A0AA91TD87"/>
<reference evidence="2 3" key="1">
    <citation type="submission" date="2017-05" db="EMBL/GenBank/DDBJ databases">
        <title>The genome sequence of Geobacillus thermocatenulatus DSM 730.</title>
        <authorList>
            <person name="Ramaloko W.T."/>
            <person name="Koen N."/>
            <person name="Polliack S."/>
            <person name="Aliyu H."/>
            <person name="Lebre P."/>
            <person name="Mohr T."/>
            <person name="Oswald F."/>
            <person name="Zwick M."/>
            <person name="Neumann A."/>
            <person name="Syldatk C."/>
            <person name="Cowan D."/>
            <person name="De Maayer P."/>
        </authorList>
    </citation>
    <scope>NUCLEOTIDE SEQUENCE [LARGE SCALE GENOMIC DNA]</scope>
    <source>
        <strain evidence="2 3">BGSC 93A1</strain>
    </source>
</reference>
<evidence type="ECO:0000256" key="1">
    <source>
        <dbReference type="SAM" id="Phobius"/>
    </source>
</evidence>
<comment type="caution">
    <text evidence="2">The sequence shown here is derived from an EMBL/GenBank/DDBJ whole genome shotgun (WGS) entry which is preliminary data.</text>
</comment>
<accession>A0AA91TD87</accession>
<keyword evidence="1" id="KW-0812">Transmembrane</keyword>
<keyword evidence="1" id="KW-0472">Membrane</keyword>
<keyword evidence="3" id="KW-1185">Reference proteome</keyword>
<organism evidence="2 3">
    <name type="scientific">Geobacillus thermocatenulatus</name>
    <dbReference type="NCBI Taxonomy" id="33938"/>
    <lineage>
        <taxon>Bacteria</taxon>
        <taxon>Bacillati</taxon>
        <taxon>Bacillota</taxon>
        <taxon>Bacilli</taxon>
        <taxon>Bacillales</taxon>
        <taxon>Anoxybacillaceae</taxon>
        <taxon>Geobacillus</taxon>
        <taxon>Geobacillus thermoleovorans group</taxon>
    </lineage>
</organism>
<feature type="transmembrane region" description="Helical" evidence="1">
    <location>
        <begin position="35"/>
        <end position="60"/>
    </location>
</feature>
<name>A0AA91TD87_9BACL</name>
<protein>
    <submittedName>
        <fullName evidence="2">Uncharacterized protein</fullName>
    </submittedName>
</protein>
<keyword evidence="1" id="KW-1133">Transmembrane helix</keyword>
<sequence>MTIRIQAIYFQLEIIIVSTPWRVVFLVTVYDFQGGGFLCAFMHLLCVLQHVQYLLFSFFFV</sequence>